<keyword evidence="3" id="KW-1185">Reference proteome</keyword>
<evidence type="ECO:0000313" key="3">
    <source>
        <dbReference type="Proteomes" id="UP000075320"/>
    </source>
</evidence>
<protein>
    <submittedName>
        <fullName evidence="2">Uncharacterized protein</fullName>
    </submittedName>
</protein>
<name>A0A150WPU1_BDEBC</name>
<accession>A0A150WPU1</accession>
<dbReference type="OrthoDB" id="5294872at2"/>
<feature type="chain" id="PRO_5007573569" evidence="1">
    <location>
        <begin position="18"/>
        <end position="123"/>
    </location>
</feature>
<keyword evidence="1" id="KW-0732">Signal</keyword>
<dbReference type="EMBL" id="LUKE01000001">
    <property type="protein sequence ID" value="KYG66521.1"/>
    <property type="molecule type" value="Genomic_DNA"/>
</dbReference>
<organism evidence="2 3">
    <name type="scientific">Bdellovibrio bacteriovorus</name>
    <dbReference type="NCBI Taxonomy" id="959"/>
    <lineage>
        <taxon>Bacteria</taxon>
        <taxon>Pseudomonadati</taxon>
        <taxon>Bdellovibrionota</taxon>
        <taxon>Bdellovibrionia</taxon>
        <taxon>Bdellovibrionales</taxon>
        <taxon>Pseudobdellovibrionaceae</taxon>
        <taxon>Bdellovibrio</taxon>
    </lineage>
</organism>
<evidence type="ECO:0000313" key="2">
    <source>
        <dbReference type="EMBL" id="KYG66521.1"/>
    </source>
</evidence>
<evidence type="ECO:0000256" key="1">
    <source>
        <dbReference type="SAM" id="SignalP"/>
    </source>
</evidence>
<sequence>MKKFAVIFLMLPFLAQAQSVGIKDIPADGEAETTIEIKKGKNTQKKFEVVTNEDEIEGDAAPLLKDARVNWKKACADWKSETKALNKENQVISLSCGKMECATVSMESTCQSKAKYTVKVQVQ</sequence>
<gene>
    <name evidence="2" type="ORF">AZI86_05600</name>
</gene>
<dbReference type="Proteomes" id="UP000075320">
    <property type="component" value="Unassembled WGS sequence"/>
</dbReference>
<dbReference type="AlphaFoldDB" id="A0A150WPU1"/>
<reference evidence="2 3" key="1">
    <citation type="submission" date="2016-03" db="EMBL/GenBank/DDBJ databases">
        <authorList>
            <person name="Ploux O."/>
        </authorList>
    </citation>
    <scope>NUCLEOTIDE SEQUENCE [LARGE SCALE GENOMIC DNA]</scope>
    <source>
        <strain evidence="2 3">R0</strain>
    </source>
</reference>
<proteinExistence type="predicted"/>
<comment type="caution">
    <text evidence="2">The sequence shown here is derived from an EMBL/GenBank/DDBJ whole genome shotgun (WGS) entry which is preliminary data.</text>
</comment>
<feature type="signal peptide" evidence="1">
    <location>
        <begin position="1"/>
        <end position="17"/>
    </location>
</feature>
<dbReference type="RefSeq" id="WP_061834085.1">
    <property type="nucleotide sequence ID" value="NZ_LUKE01000001.1"/>
</dbReference>